<dbReference type="InterPro" id="IPR050185">
    <property type="entry name" value="Ub_carboxyl-term_hydrolase"/>
</dbReference>
<dbReference type="InterPro" id="IPR001394">
    <property type="entry name" value="Peptidase_C19_UCH"/>
</dbReference>
<organism evidence="13">
    <name type="scientific">Ostreococcus tauri</name>
    <name type="common">Marine green alga</name>
    <dbReference type="NCBI Taxonomy" id="70448"/>
    <lineage>
        <taxon>Eukaryota</taxon>
        <taxon>Viridiplantae</taxon>
        <taxon>Chlorophyta</taxon>
        <taxon>Mamiellophyceae</taxon>
        <taxon>Mamiellales</taxon>
        <taxon>Bathycoccaceae</taxon>
        <taxon>Ostreococcus</taxon>
    </lineage>
</organism>
<accession>A0A1Y5ID15</accession>
<feature type="domain" description="USP" evidence="12">
    <location>
        <begin position="38"/>
        <end position="384"/>
    </location>
</feature>
<evidence type="ECO:0000259" key="12">
    <source>
        <dbReference type="PROSITE" id="PS50235"/>
    </source>
</evidence>
<dbReference type="PROSITE" id="PS00973">
    <property type="entry name" value="USP_2"/>
    <property type="match status" value="1"/>
</dbReference>
<evidence type="ECO:0000256" key="10">
    <source>
        <dbReference type="ARBA" id="ARBA00023163"/>
    </source>
</evidence>
<evidence type="ECO:0000256" key="5">
    <source>
        <dbReference type="ARBA" id="ARBA00022670"/>
    </source>
</evidence>
<protein>
    <recommendedName>
        <fullName evidence="4">ubiquitinyl hydrolase 1</fullName>
        <ecNumber evidence="4">3.4.19.12</ecNumber>
    </recommendedName>
</protein>
<gene>
    <name evidence="13" type="ORF">BE221DRAFT_218080</name>
</gene>
<dbReference type="GO" id="GO:0006508">
    <property type="term" value="P:proteolysis"/>
    <property type="evidence" value="ECO:0007669"/>
    <property type="project" value="UniProtKB-KW"/>
</dbReference>
<keyword evidence="6" id="KW-0833">Ubl conjugation pathway</keyword>
<dbReference type="PROSITE" id="PS50235">
    <property type="entry name" value="USP_3"/>
    <property type="match status" value="1"/>
</dbReference>
<sequence length="386" mass="42226">MPRCASADERATTEGRCEKNTSTAMASSSPRCLPRGLRGSVNMGNTCFVASVLQALVATPSVVEFFLGERHARSECAVEHCAACALDAYVCEAYGEKDSTSFALVASEVLHAWWQNERSMAKQQQQDAHEFFLSFLSVAHANVLGKSLRRIKKRPVGLEALLSLDITGLDEDEDEEADAAGVDAKVNVSVDACDCVFHRSFAGLLRSDFACAACGEMTSTILEATVGISIDVPSGTASSELTDCLRAFTAAESIESRGCATRGCATTRLTKRVLFERLPRTLTFHLKRFEGGFESNSVRKNDVHVSFPLEIDMSPFVVDGSMQAKNVYKLYAVVVHSGILEGGHYTVYIRRAWTWFLCDDANVREVDASHVFAAQAYMLFYQISQS</sequence>
<reference evidence="13" key="1">
    <citation type="submission" date="2017-04" db="EMBL/GenBank/DDBJ databases">
        <title>Population genomics of picophytoplankton unveils novel chromosome hypervariability.</title>
        <authorList>
            <consortium name="DOE Joint Genome Institute"/>
            <person name="Blanc-Mathieu R."/>
            <person name="Krasovec M."/>
            <person name="Hebrard M."/>
            <person name="Yau S."/>
            <person name="Desgranges E."/>
            <person name="Martin J."/>
            <person name="Schackwitz W."/>
            <person name="Kuo A."/>
            <person name="Salin G."/>
            <person name="Donnadieu C."/>
            <person name="Desdevises Y."/>
            <person name="Sanchez-Ferandin S."/>
            <person name="Moreau H."/>
            <person name="Rivals E."/>
            <person name="Grigoriev I.V."/>
            <person name="Grimsley N."/>
            <person name="Eyre-Walker A."/>
            <person name="Piganeau G."/>
        </authorList>
    </citation>
    <scope>NUCLEOTIDE SEQUENCE [LARGE SCALE GENOMIC DNA]</scope>
    <source>
        <strain evidence="13">RCC 1115</strain>
    </source>
</reference>
<dbReference type="PANTHER" id="PTHR21646">
    <property type="entry name" value="UBIQUITIN CARBOXYL-TERMINAL HYDROLASE"/>
    <property type="match status" value="1"/>
</dbReference>
<comment type="similarity">
    <text evidence="3">Belongs to the peptidase C19 family.</text>
</comment>
<keyword evidence="10" id="KW-0804">Transcription</keyword>
<comment type="catalytic activity">
    <reaction evidence="1">
        <text>Thiol-dependent hydrolysis of ester, thioester, amide, peptide and isopeptide bonds formed by the C-terminal Gly of ubiquitin (a 76-residue protein attached to proteins as an intracellular targeting signal).</text>
        <dbReference type="EC" id="3.4.19.12"/>
    </reaction>
</comment>
<evidence type="ECO:0000256" key="7">
    <source>
        <dbReference type="ARBA" id="ARBA00022801"/>
    </source>
</evidence>
<dbReference type="EMBL" id="KZ155784">
    <property type="protein sequence ID" value="OUS46114.1"/>
    <property type="molecule type" value="Genomic_DNA"/>
</dbReference>
<dbReference type="GO" id="GO:0004843">
    <property type="term" value="F:cysteine-type deubiquitinase activity"/>
    <property type="evidence" value="ECO:0007669"/>
    <property type="project" value="UniProtKB-EC"/>
</dbReference>
<dbReference type="Proteomes" id="UP000195557">
    <property type="component" value="Unassembled WGS sequence"/>
</dbReference>
<keyword evidence="5" id="KW-0645">Protease</keyword>
<dbReference type="EC" id="3.4.19.12" evidence="4"/>
<keyword evidence="9" id="KW-0805">Transcription regulation</keyword>
<evidence type="ECO:0000256" key="3">
    <source>
        <dbReference type="ARBA" id="ARBA00009085"/>
    </source>
</evidence>
<evidence type="ECO:0000256" key="11">
    <source>
        <dbReference type="ARBA" id="ARBA00023242"/>
    </source>
</evidence>
<dbReference type="eggNOG" id="KOG1867">
    <property type="taxonomic scope" value="Eukaryota"/>
</dbReference>
<evidence type="ECO:0000256" key="9">
    <source>
        <dbReference type="ARBA" id="ARBA00023015"/>
    </source>
</evidence>
<keyword evidence="8" id="KW-0788">Thiol protease</keyword>
<evidence type="ECO:0000256" key="2">
    <source>
        <dbReference type="ARBA" id="ARBA00004123"/>
    </source>
</evidence>
<dbReference type="AlphaFoldDB" id="A0A1Y5ID15"/>
<dbReference type="GO" id="GO:0005634">
    <property type="term" value="C:nucleus"/>
    <property type="evidence" value="ECO:0007669"/>
    <property type="project" value="UniProtKB-SubCell"/>
</dbReference>
<proteinExistence type="inferred from homology"/>
<dbReference type="InterPro" id="IPR018200">
    <property type="entry name" value="USP_CS"/>
</dbReference>
<keyword evidence="11" id="KW-0539">Nucleus</keyword>
<evidence type="ECO:0000313" key="13">
    <source>
        <dbReference type="EMBL" id="OUS46114.1"/>
    </source>
</evidence>
<dbReference type="GO" id="GO:0016579">
    <property type="term" value="P:protein deubiquitination"/>
    <property type="evidence" value="ECO:0007669"/>
    <property type="project" value="InterPro"/>
</dbReference>
<dbReference type="Pfam" id="PF00443">
    <property type="entry name" value="UCH"/>
    <property type="match status" value="1"/>
</dbReference>
<evidence type="ECO:0000256" key="6">
    <source>
        <dbReference type="ARBA" id="ARBA00022786"/>
    </source>
</evidence>
<keyword evidence="7 13" id="KW-0378">Hydrolase</keyword>
<evidence type="ECO:0000256" key="1">
    <source>
        <dbReference type="ARBA" id="ARBA00000707"/>
    </source>
</evidence>
<evidence type="ECO:0000256" key="8">
    <source>
        <dbReference type="ARBA" id="ARBA00022807"/>
    </source>
</evidence>
<comment type="subcellular location">
    <subcellularLocation>
        <location evidence="2">Nucleus</location>
    </subcellularLocation>
</comment>
<name>A0A1Y5ID15_OSTTA</name>
<dbReference type="InterPro" id="IPR038765">
    <property type="entry name" value="Papain-like_cys_pep_sf"/>
</dbReference>
<dbReference type="SUPFAM" id="SSF54001">
    <property type="entry name" value="Cysteine proteinases"/>
    <property type="match status" value="1"/>
</dbReference>
<dbReference type="PANTHER" id="PTHR21646:SF33">
    <property type="entry name" value="UBIQUITIN CARBOXYL-TERMINAL HYDROLASE 22"/>
    <property type="match status" value="1"/>
</dbReference>
<dbReference type="InterPro" id="IPR028889">
    <property type="entry name" value="USP"/>
</dbReference>
<evidence type="ECO:0000256" key="4">
    <source>
        <dbReference type="ARBA" id="ARBA00012759"/>
    </source>
</evidence>
<dbReference type="Gene3D" id="3.90.70.10">
    <property type="entry name" value="Cysteine proteinases"/>
    <property type="match status" value="1"/>
</dbReference>